<feature type="domain" description="Endonuclease/exonuclease/phosphatase" evidence="3">
    <location>
        <begin position="107"/>
        <end position="309"/>
    </location>
</feature>
<feature type="transmembrane region" description="Helical" evidence="2">
    <location>
        <begin position="61"/>
        <end position="81"/>
    </location>
</feature>
<evidence type="ECO:0000313" key="4">
    <source>
        <dbReference type="EMBL" id="SDZ57359.1"/>
    </source>
</evidence>
<feature type="transmembrane region" description="Helical" evidence="2">
    <location>
        <begin position="36"/>
        <end position="55"/>
    </location>
</feature>
<keyword evidence="2" id="KW-0472">Membrane</keyword>
<keyword evidence="4" id="KW-0378">Hydrolase</keyword>
<feature type="transmembrane region" description="Helical" evidence="2">
    <location>
        <begin position="6"/>
        <end position="24"/>
    </location>
</feature>
<dbReference type="EMBL" id="FNQC01000029">
    <property type="protein sequence ID" value="SDZ57359.1"/>
    <property type="molecule type" value="Genomic_DNA"/>
</dbReference>
<dbReference type="SUPFAM" id="SSF56219">
    <property type="entry name" value="DNase I-like"/>
    <property type="match status" value="1"/>
</dbReference>
<proteinExistence type="predicted"/>
<keyword evidence="4" id="KW-0255">Endonuclease</keyword>
<feature type="region of interest" description="Disordered" evidence="1">
    <location>
        <begin position="326"/>
        <end position="347"/>
    </location>
</feature>
<organism evidence="4 5">
    <name type="scientific">Rhodonellum ikkaensis</name>
    <dbReference type="NCBI Taxonomy" id="336829"/>
    <lineage>
        <taxon>Bacteria</taxon>
        <taxon>Pseudomonadati</taxon>
        <taxon>Bacteroidota</taxon>
        <taxon>Cytophagia</taxon>
        <taxon>Cytophagales</taxon>
        <taxon>Cytophagaceae</taxon>
        <taxon>Rhodonellum</taxon>
    </lineage>
</organism>
<keyword evidence="2" id="KW-1133">Transmembrane helix</keyword>
<dbReference type="GO" id="GO:0004519">
    <property type="term" value="F:endonuclease activity"/>
    <property type="evidence" value="ECO:0007669"/>
    <property type="project" value="UniProtKB-KW"/>
</dbReference>
<dbReference type="Gene3D" id="3.60.10.10">
    <property type="entry name" value="Endonuclease/exonuclease/phosphatase"/>
    <property type="match status" value="1"/>
</dbReference>
<name>A0A1H3U734_9BACT</name>
<keyword evidence="2" id="KW-0812">Transmembrane</keyword>
<dbReference type="Pfam" id="PF03372">
    <property type="entry name" value="Exo_endo_phos"/>
    <property type="match status" value="1"/>
</dbReference>
<reference evidence="4 5" key="1">
    <citation type="submission" date="2016-10" db="EMBL/GenBank/DDBJ databases">
        <authorList>
            <person name="Varghese N."/>
            <person name="Submissions S."/>
        </authorList>
    </citation>
    <scope>NUCLEOTIDE SEQUENCE [LARGE SCALE GENOMIC DNA]</scope>
    <source>
        <strain evidence="4 5">DSM 17997</strain>
    </source>
</reference>
<evidence type="ECO:0000256" key="2">
    <source>
        <dbReference type="SAM" id="Phobius"/>
    </source>
</evidence>
<evidence type="ECO:0000259" key="3">
    <source>
        <dbReference type="Pfam" id="PF03372"/>
    </source>
</evidence>
<comment type="caution">
    <text evidence="4">The sequence shown here is derived from an EMBL/GenBank/DDBJ whole genome shotgun (WGS) entry which is preliminary data.</text>
</comment>
<keyword evidence="5" id="KW-1185">Reference proteome</keyword>
<protein>
    <submittedName>
        <fullName evidence="4">Uncharacterized conserved protein YafD, endonuclease/exonuclease/phosphatase (EEP) superfamily</fullName>
    </submittedName>
</protein>
<gene>
    <name evidence="4" type="ORF">SAMN05444412_1291</name>
</gene>
<dbReference type="InterPro" id="IPR005135">
    <property type="entry name" value="Endo/exonuclease/phosphatase"/>
</dbReference>
<sequence>MKNFTYSFSIISIVSTLLPFIKSSKWWIRIFDFPRSSIAVFCLISIVLCIIFLAGRGKMKILIISLLTISLVLQISKIIFYTPFYPSQAKKSVVTTDENRFSLLVTNVRMDNTEIGAFTNLITRWDPDIILITEPDDVWAKGLLDLDEKYPYFIKEPLSNTYGMILYSKLPLSEKKTRYLVSDEIPSIATKITLRTGNEIMLYGLHPEPPKPGTDTYERDTEILIVGQEIKGSSIPVIVAGDLNDVAWSYTSELFQKYAELVDPREGVGMFNTYNARFPLFRYPLDHVFYSKEFGLTRMELLEDIGSDHFPVFIELTFEPELNKNIQMEKTGPETEQEVQEKIDKGK</sequence>
<dbReference type="Proteomes" id="UP000199663">
    <property type="component" value="Unassembled WGS sequence"/>
</dbReference>
<accession>A0A1H3U734</accession>
<keyword evidence="4" id="KW-0540">Nuclease</keyword>
<evidence type="ECO:0000313" key="5">
    <source>
        <dbReference type="Proteomes" id="UP000199663"/>
    </source>
</evidence>
<evidence type="ECO:0000256" key="1">
    <source>
        <dbReference type="SAM" id="MobiDB-lite"/>
    </source>
</evidence>
<dbReference type="InterPro" id="IPR036691">
    <property type="entry name" value="Endo/exonu/phosph_ase_sf"/>
</dbReference>